<accession>A0A1B6DIB4</accession>
<protein>
    <submittedName>
        <fullName evidence="2">Uncharacterized protein</fullName>
    </submittedName>
</protein>
<name>A0A1B6DIB4_9HEMI</name>
<feature type="compositionally biased region" description="Acidic residues" evidence="1">
    <location>
        <begin position="381"/>
        <end position="402"/>
    </location>
</feature>
<dbReference type="EMBL" id="GEDC01011911">
    <property type="protein sequence ID" value="JAS25387.1"/>
    <property type="molecule type" value="Transcribed_RNA"/>
</dbReference>
<feature type="region of interest" description="Disordered" evidence="1">
    <location>
        <begin position="193"/>
        <end position="212"/>
    </location>
</feature>
<feature type="compositionally biased region" description="Basic and acidic residues" evidence="1">
    <location>
        <begin position="98"/>
        <end position="108"/>
    </location>
</feature>
<feature type="region of interest" description="Disordered" evidence="1">
    <location>
        <begin position="94"/>
        <end position="188"/>
    </location>
</feature>
<feature type="compositionally biased region" description="Polar residues" evidence="1">
    <location>
        <begin position="109"/>
        <end position="118"/>
    </location>
</feature>
<evidence type="ECO:0000256" key="1">
    <source>
        <dbReference type="SAM" id="MobiDB-lite"/>
    </source>
</evidence>
<reference evidence="2" key="1">
    <citation type="submission" date="2015-12" db="EMBL/GenBank/DDBJ databases">
        <title>De novo transcriptome assembly of four potential Pierce s Disease insect vectors from Arizona vineyards.</title>
        <authorList>
            <person name="Tassone E.E."/>
        </authorList>
    </citation>
    <scope>NUCLEOTIDE SEQUENCE</scope>
</reference>
<feature type="region of interest" description="Disordered" evidence="1">
    <location>
        <begin position="1"/>
        <end position="24"/>
    </location>
</feature>
<sequence>VVVKKQEEKNNKRKEQQSDKKEKTAVVKSCKDDVNNKLDSSCQISIRGRKRVPAVEFWKVNKPGGSTVSHVNIESSANKQVKSQENLNSSFKTNLQENKVKKHEENLKKTISTKNTAKVTECKEIKKTSKSKTDNKKGKSEKKVETDCNERVKQSNNVKTSYKEDSDDDEFNEVRQPKEKKLRKKAVKNKITKPEAKILDSKKVPTSKTTKRKMVVEDEPLIKKQKSDEPQCLFTSAYSLFDVSEPVHGFSILETTDAIMNSIRKHGQNGECSGRETPPFKFISSFLDHTEGHQHSTMSLVSGDEVSKKAKKNHAADRVIQKRIKAKDDKIKPTKPKQTKQKNIKKRDPKMKELLDEVINSKGRTPKKIKDIFKPKPIRDDSDDSFESFEDEFEGDSFADLQ</sequence>
<feature type="compositionally biased region" description="Basic and acidic residues" evidence="1">
    <location>
        <begin position="193"/>
        <end position="203"/>
    </location>
</feature>
<feature type="non-terminal residue" evidence="2">
    <location>
        <position position="1"/>
    </location>
</feature>
<organism evidence="2">
    <name type="scientific">Clastoptera arizonana</name>
    <name type="common">Arizona spittle bug</name>
    <dbReference type="NCBI Taxonomy" id="38151"/>
    <lineage>
        <taxon>Eukaryota</taxon>
        <taxon>Metazoa</taxon>
        <taxon>Ecdysozoa</taxon>
        <taxon>Arthropoda</taxon>
        <taxon>Hexapoda</taxon>
        <taxon>Insecta</taxon>
        <taxon>Pterygota</taxon>
        <taxon>Neoptera</taxon>
        <taxon>Paraneoptera</taxon>
        <taxon>Hemiptera</taxon>
        <taxon>Auchenorrhyncha</taxon>
        <taxon>Cercopoidea</taxon>
        <taxon>Clastopteridae</taxon>
        <taxon>Clastoptera</taxon>
    </lineage>
</organism>
<gene>
    <name evidence="2" type="ORF">g.26227</name>
</gene>
<feature type="compositionally biased region" description="Basic and acidic residues" evidence="1">
    <location>
        <begin position="368"/>
        <end position="380"/>
    </location>
</feature>
<evidence type="ECO:0000313" key="2">
    <source>
        <dbReference type="EMBL" id="JAS25387.1"/>
    </source>
</evidence>
<feature type="region of interest" description="Disordered" evidence="1">
    <location>
        <begin position="325"/>
        <end position="402"/>
    </location>
</feature>
<dbReference type="AlphaFoldDB" id="A0A1B6DIB4"/>
<proteinExistence type="predicted"/>
<feature type="compositionally biased region" description="Basic residues" evidence="1">
    <location>
        <begin position="333"/>
        <end position="349"/>
    </location>
</feature>
<feature type="compositionally biased region" description="Basic and acidic residues" evidence="1">
    <location>
        <begin position="120"/>
        <end position="153"/>
    </location>
</feature>